<dbReference type="Proteomes" id="UP000278632">
    <property type="component" value="Unassembled WGS sequence"/>
</dbReference>
<sequence length="117" mass="12781">MKKTMMRVRRFFYRLRDDQRGDSFAEVLVAMLIAVMGATLLATMAMASSSAVSASHSGLLDSYRQEAGMHQDTGASASVKIACGKVAGDSIKVKLYVSEDGSLIRYADEQYRSEDLS</sequence>
<dbReference type="RefSeq" id="WP_123191597.1">
    <property type="nucleotide sequence ID" value="NZ_QICD01000004.1"/>
</dbReference>
<proteinExistence type="predicted"/>
<reference evidence="2" key="1">
    <citation type="submission" date="2018-05" db="EMBL/GenBank/DDBJ databases">
        <title>Genome Sequencing of selected type strains of the family Eggerthellaceae.</title>
        <authorList>
            <person name="Danylec N."/>
            <person name="Stoll D.A."/>
            <person name="Doetsch A."/>
            <person name="Huch M."/>
        </authorList>
    </citation>
    <scope>NUCLEOTIDE SEQUENCE [LARGE SCALE GENOMIC DNA]</scope>
    <source>
        <strain evidence="2">DSM 16106</strain>
    </source>
</reference>
<name>A0A3N0BGJ4_9ACTN</name>
<evidence type="ECO:0000313" key="2">
    <source>
        <dbReference type="Proteomes" id="UP000278632"/>
    </source>
</evidence>
<dbReference type="EMBL" id="QICD01000004">
    <property type="protein sequence ID" value="RNL47092.1"/>
    <property type="molecule type" value="Genomic_DNA"/>
</dbReference>
<organism evidence="1 2">
    <name type="scientific">Paraeggerthella hongkongensis</name>
    <dbReference type="NCBI Taxonomy" id="230658"/>
    <lineage>
        <taxon>Bacteria</taxon>
        <taxon>Bacillati</taxon>
        <taxon>Actinomycetota</taxon>
        <taxon>Coriobacteriia</taxon>
        <taxon>Eggerthellales</taxon>
        <taxon>Eggerthellaceae</taxon>
        <taxon>Paraeggerthella</taxon>
    </lineage>
</organism>
<evidence type="ECO:0000313" key="1">
    <source>
        <dbReference type="EMBL" id="RNL47092.1"/>
    </source>
</evidence>
<comment type="caution">
    <text evidence="1">The sequence shown here is derived from an EMBL/GenBank/DDBJ whole genome shotgun (WGS) entry which is preliminary data.</text>
</comment>
<dbReference type="AlphaFoldDB" id="A0A3N0BGJ4"/>
<accession>A0A3N0BGJ4</accession>
<gene>
    <name evidence="1" type="ORF">DMP08_03460</name>
</gene>
<protein>
    <submittedName>
        <fullName evidence="1">Uncharacterized protein</fullName>
    </submittedName>
</protein>
<keyword evidence="2" id="KW-1185">Reference proteome</keyword>